<keyword evidence="2" id="KW-0677">Repeat</keyword>
<dbReference type="EMBL" id="OIVN01000891">
    <property type="protein sequence ID" value="SPC87055.1"/>
    <property type="molecule type" value="Genomic_DNA"/>
</dbReference>
<dbReference type="InterPro" id="IPR002885">
    <property type="entry name" value="PPR_rpt"/>
</dbReference>
<dbReference type="InterPro" id="IPR001650">
    <property type="entry name" value="Helicase_C-like"/>
</dbReference>
<feature type="repeat" description="PPR" evidence="4">
    <location>
        <begin position="701"/>
        <end position="735"/>
    </location>
</feature>
<dbReference type="InterPro" id="IPR011990">
    <property type="entry name" value="TPR-like_helical_dom_sf"/>
</dbReference>
<name>A0A2N9FIY0_FAGSY</name>
<gene>
    <name evidence="7" type="ORF">FSB_LOCUS14937</name>
</gene>
<proteinExistence type="inferred from homology"/>
<evidence type="ECO:0000256" key="2">
    <source>
        <dbReference type="ARBA" id="ARBA00022737"/>
    </source>
</evidence>
<dbReference type="InterPro" id="IPR051240">
    <property type="entry name" value="Mito_RNA-Proc/Resp"/>
</dbReference>
<feature type="repeat" description="PPR" evidence="4">
    <location>
        <begin position="437"/>
        <end position="471"/>
    </location>
</feature>
<dbReference type="GO" id="GO:0016787">
    <property type="term" value="F:hydrolase activity"/>
    <property type="evidence" value="ECO:0007669"/>
    <property type="project" value="UniProtKB-KW"/>
</dbReference>
<feature type="repeat" description="PPR" evidence="4">
    <location>
        <begin position="578"/>
        <end position="612"/>
    </location>
</feature>
<evidence type="ECO:0000313" key="7">
    <source>
        <dbReference type="EMBL" id="SPC87055.1"/>
    </source>
</evidence>
<feature type="repeat" description="PPR" evidence="4">
    <location>
        <begin position="613"/>
        <end position="647"/>
    </location>
</feature>
<dbReference type="AlphaFoldDB" id="A0A2N9FIY0"/>
<dbReference type="Pfam" id="PF06911">
    <property type="entry name" value="Senescence"/>
    <property type="match status" value="1"/>
</dbReference>
<feature type="repeat" description="PPR" evidence="4">
    <location>
        <begin position="736"/>
        <end position="770"/>
    </location>
</feature>
<dbReference type="InterPro" id="IPR049730">
    <property type="entry name" value="SNF2/RAD54-like_C"/>
</dbReference>
<dbReference type="FunFam" id="1.25.40.10:FF:000558">
    <property type="entry name" value="Pentatricopeptide repeat-containing protein At5g39710"/>
    <property type="match status" value="1"/>
</dbReference>
<dbReference type="PANTHER" id="PTHR47933:SF25">
    <property type="entry name" value="OS01G0672166 PROTEIN"/>
    <property type="match status" value="1"/>
</dbReference>
<dbReference type="Gene3D" id="1.25.40.10">
    <property type="entry name" value="Tetratricopeptide repeat domain"/>
    <property type="match status" value="3"/>
</dbReference>
<dbReference type="PROSITE" id="PS51375">
    <property type="entry name" value="PPR"/>
    <property type="match status" value="8"/>
</dbReference>
<dbReference type="Gene3D" id="3.40.50.300">
    <property type="entry name" value="P-loop containing nucleotide triphosphate hydrolases"/>
    <property type="match status" value="1"/>
</dbReference>
<feature type="repeat" description="PPR" evidence="4">
    <location>
        <begin position="542"/>
        <end position="577"/>
    </location>
</feature>
<evidence type="ECO:0000256" key="3">
    <source>
        <dbReference type="ARBA" id="ARBA00022801"/>
    </source>
</evidence>
<feature type="domain" description="Senescence" evidence="6">
    <location>
        <begin position="6"/>
        <end position="72"/>
    </location>
</feature>
<dbReference type="Pfam" id="PF01535">
    <property type="entry name" value="PPR"/>
    <property type="match status" value="1"/>
</dbReference>
<dbReference type="GO" id="GO:0003729">
    <property type="term" value="F:mRNA binding"/>
    <property type="evidence" value="ECO:0007669"/>
    <property type="project" value="TreeGrafter"/>
</dbReference>
<evidence type="ECO:0000256" key="1">
    <source>
        <dbReference type="ARBA" id="ARBA00007626"/>
    </source>
</evidence>
<dbReference type="PANTHER" id="PTHR47933">
    <property type="entry name" value="PENTATRICOPEPTIDE REPEAT-CONTAINING PROTEIN 1, MITOCHONDRIAL"/>
    <property type="match status" value="1"/>
</dbReference>
<dbReference type="CDD" id="cd18793">
    <property type="entry name" value="SF2_C_SNF"/>
    <property type="match status" value="1"/>
</dbReference>
<dbReference type="Pfam" id="PF00271">
    <property type="entry name" value="Helicase_C"/>
    <property type="match status" value="1"/>
</dbReference>
<evidence type="ECO:0000256" key="4">
    <source>
        <dbReference type="PROSITE-ProRule" id="PRU00708"/>
    </source>
</evidence>
<evidence type="ECO:0000259" key="5">
    <source>
        <dbReference type="Pfam" id="PF00271"/>
    </source>
</evidence>
<dbReference type="InterPro" id="IPR027417">
    <property type="entry name" value="P-loop_NTPase"/>
</dbReference>
<dbReference type="NCBIfam" id="TIGR00756">
    <property type="entry name" value="PPR"/>
    <property type="match status" value="7"/>
</dbReference>
<reference evidence="7" key="1">
    <citation type="submission" date="2018-02" db="EMBL/GenBank/DDBJ databases">
        <authorList>
            <person name="Cohen D.B."/>
            <person name="Kent A.D."/>
        </authorList>
    </citation>
    <scope>NUCLEOTIDE SEQUENCE</scope>
</reference>
<accession>A0A2N9FIY0</accession>
<feature type="domain" description="Helicase C-terminal" evidence="5">
    <location>
        <begin position="315"/>
        <end position="376"/>
    </location>
</feature>
<protein>
    <submittedName>
        <fullName evidence="7">Uncharacterized protein</fullName>
    </submittedName>
</protein>
<dbReference type="Pfam" id="PF13041">
    <property type="entry name" value="PPR_2"/>
    <property type="match status" value="3"/>
</dbReference>
<comment type="similarity">
    <text evidence="1">Belongs to the PPR family. P subfamily.</text>
</comment>
<organism evidence="7">
    <name type="scientific">Fagus sylvatica</name>
    <name type="common">Beechnut</name>
    <dbReference type="NCBI Taxonomy" id="28930"/>
    <lineage>
        <taxon>Eukaryota</taxon>
        <taxon>Viridiplantae</taxon>
        <taxon>Streptophyta</taxon>
        <taxon>Embryophyta</taxon>
        <taxon>Tracheophyta</taxon>
        <taxon>Spermatophyta</taxon>
        <taxon>Magnoliopsida</taxon>
        <taxon>eudicotyledons</taxon>
        <taxon>Gunneridae</taxon>
        <taxon>Pentapetalae</taxon>
        <taxon>rosids</taxon>
        <taxon>fabids</taxon>
        <taxon>Fagales</taxon>
        <taxon>Fagaceae</taxon>
        <taxon>Fagus</taxon>
    </lineage>
</organism>
<feature type="repeat" description="PPR" evidence="4">
    <location>
        <begin position="648"/>
        <end position="678"/>
    </location>
</feature>
<dbReference type="SUPFAM" id="SSF52540">
    <property type="entry name" value="P-loop containing nucleoside triphosphate hydrolases"/>
    <property type="match status" value="1"/>
</dbReference>
<evidence type="ECO:0000259" key="6">
    <source>
        <dbReference type="Pfam" id="PF06911"/>
    </source>
</evidence>
<feature type="repeat" description="PPR" evidence="4">
    <location>
        <begin position="507"/>
        <end position="541"/>
    </location>
</feature>
<keyword evidence="3" id="KW-0378">Hydrolase</keyword>
<sequence length="808" mass="91365">MHLPSSQVCDVVEVAGRNVMSTTSVVITGLVSQRYGEQAAQVTNEGFDAAGHAIGTAWAMFKIGKAFDPKSTRKPTSLAKVAAEENSAELKAKSPKLCKPAVLIRTPAQVKEFGVKPDIRIVDCVTSFIQIPKLVHQEISHSSETLCSAVGRGVCRESFLRLFNIYSPENRLHFWATGSSMERLLFSVMRWDRQFLDGIMDSLMEAMDDDPECSYLERGKVRAVARMLLMPSRSDTNLLESKYATGPGDSQFEALVVPHQDRKPDCPPHHLIQEIDSELPVSQPALELTYKIFGSSPPMRSFDPAKLLTDSGKLQTLDILLKRLRAANHRVLLFAQMTKMLNILEDYMNYRKYRYLRLDGSSTITDRRDMVRDFQHRVWSYQERKIPVMGSKAMFKWSKQITPSLVEQLLRAERDLQKAILIFDSATAEYAKGFQHDHSTFSLMISKLVSANQFRSAEELLNRMKEEKCNITEDIFLSICRAYGRVHRPLDAVRIFHTMKDFQCKPTEKSYITVFAILVEENQLKIALRFYRHMREIGIPPSVASLNVLIKALCKNSGTMDSAFRIFREMPNRGCTPDSYTYGTLINGLCRFGKIGEAKELFKEMETKGCLPSVVTYSSLIHGLCQSNDLDEALGLLEEMISKCIEPNVFTYSALMDGFCKGGRSSQAMELLEMMISKPANFLDEMVLGGISPNRLTWSLHVRIYNMVVQGLCTNGDPNRAFQLYLSMRSRGISINIGTFDSLVECFCERGDLHKAARIVDEMVIDGCVPAEGTWNAVVGGFWDRRKVRESTELLQVELMSEFVEPER</sequence>
<dbReference type="InterPro" id="IPR009686">
    <property type="entry name" value="Senescence/spartin_C"/>
</dbReference>